<protein>
    <recommendedName>
        <fullName evidence="3">DUF2029 domain-containing protein</fullName>
    </recommendedName>
</protein>
<proteinExistence type="predicted"/>
<feature type="transmembrane region" description="Helical" evidence="1">
    <location>
        <begin position="144"/>
        <end position="162"/>
    </location>
</feature>
<keyword evidence="1" id="KW-0472">Membrane</keyword>
<dbReference type="Pfam" id="PF26314">
    <property type="entry name" value="MptA_B_family"/>
    <property type="match status" value="1"/>
</dbReference>
<accession>A0A382VSQ5</accession>
<feature type="non-terminal residue" evidence="2">
    <location>
        <position position="283"/>
    </location>
</feature>
<feature type="transmembrane region" description="Helical" evidence="1">
    <location>
        <begin position="194"/>
        <end position="213"/>
    </location>
</feature>
<evidence type="ECO:0000256" key="1">
    <source>
        <dbReference type="SAM" id="Phobius"/>
    </source>
</evidence>
<dbReference type="AlphaFoldDB" id="A0A382VSQ5"/>
<organism evidence="2">
    <name type="scientific">marine metagenome</name>
    <dbReference type="NCBI Taxonomy" id="408172"/>
    <lineage>
        <taxon>unclassified sequences</taxon>
        <taxon>metagenomes</taxon>
        <taxon>ecological metagenomes</taxon>
    </lineage>
</organism>
<gene>
    <name evidence="2" type="ORF">METZ01_LOCUS402308</name>
</gene>
<name>A0A382VSQ5_9ZZZZ</name>
<keyword evidence="1" id="KW-0812">Transmembrane</keyword>
<sequence>TVFLLWGVGFAAYAFSAVKANFISRKQVWVGGILLRAGLFPLTPMLSEDIYRYMWDGWVQRNGMNPFSSAPADSALALFRTEWSSLINNADVPTISPAGAQLIFFILAWFGPTVVVFKTAWLIADLSTAYIIHRLSHGSGSRALLLYLWSPLLLMEVAWSGHFDPIGIAPMMGAVWVSGVVSHPALLALRVGSLLGISISVKFAPLAVIPVVFRRHGALAVVGCLAIPVLLYIPFSGVGAALFDGLRTYVDLWQFNAGGYLLLEQMVGHRDISKWLGTMAVMV</sequence>
<feature type="non-terminal residue" evidence="2">
    <location>
        <position position="1"/>
    </location>
</feature>
<dbReference type="EMBL" id="UINC01154265">
    <property type="protein sequence ID" value="SVD49454.1"/>
    <property type="molecule type" value="Genomic_DNA"/>
</dbReference>
<evidence type="ECO:0008006" key="3">
    <source>
        <dbReference type="Google" id="ProtNLM"/>
    </source>
</evidence>
<feature type="transmembrane region" description="Helical" evidence="1">
    <location>
        <begin position="219"/>
        <end position="243"/>
    </location>
</feature>
<keyword evidence="1" id="KW-1133">Transmembrane helix</keyword>
<reference evidence="2" key="1">
    <citation type="submission" date="2018-05" db="EMBL/GenBank/DDBJ databases">
        <authorList>
            <person name="Lanie J.A."/>
            <person name="Ng W.-L."/>
            <person name="Kazmierczak K.M."/>
            <person name="Andrzejewski T.M."/>
            <person name="Davidsen T.M."/>
            <person name="Wayne K.J."/>
            <person name="Tettelin H."/>
            <person name="Glass J.I."/>
            <person name="Rusch D."/>
            <person name="Podicherti R."/>
            <person name="Tsui H.-C.T."/>
            <person name="Winkler M.E."/>
        </authorList>
    </citation>
    <scope>NUCLEOTIDE SEQUENCE</scope>
</reference>
<evidence type="ECO:0000313" key="2">
    <source>
        <dbReference type="EMBL" id="SVD49454.1"/>
    </source>
</evidence>
<feature type="transmembrane region" description="Helical" evidence="1">
    <location>
        <begin position="102"/>
        <end position="123"/>
    </location>
</feature>